<dbReference type="Gene3D" id="1.20.1250.20">
    <property type="entry name" value="MFS general substrate transporter like domains"/>
    <property type="match status" value="1"/>
</dbReference>
<dbReference type="GO" id="GO:0016020">
    <property type="term" value="C:membrane"/>
    <property type="evidence" value="ECO:0007669"/>
    <property type="project" value="UniProtKB-SubCell"/>
</dbReference>
<comment type="subcellular location">
    <subcellularLocation>
        <location evidence="1">Membrane</location>
        <topology evidence="1">Multi-pass membrane protein</topology>
    </subcellularLocation>
</comment>
<sequence length="513" mass="52124">MDEGAARRGAILAAVCLAGLMLPLSFSGGAVATPALGRALGGSAEAMNWVTNAFMLTFGSLLMLAGALADRLGRKRVFAWGVGGFSLCALALCWAPTLLAVDVLRAVQGAAAAGALAGGTAALAQEFEGAAATRAFGMLGATFGLGLAFGPVVAGWLIEHFGWRGVFLTGAVAGIPALCIGVPRMRETRDPHAGRFDLPGALLFTAALTAFTFGIIEAPGLGWTHPRIVALLAGAAVLALAFVSAERRAQRPMLDLSLFRYPRFVGVQLLPVATCYGFIVLLVLLPLRFIGVDGYDEIRAGTLLLALSAPMLCVPFLAVRLTRRFDAGAICGAGLLLAAAGLWALRWALQDGPGAAAILPMLVIGVGAGLPWGLMDGLSISVVPKERAGMATGIFSTMRVAGEGVALASVTAVLAALLLARLHAGLPGADTGVLVRAAARLAAGDLAQALPLLPGIAPASLRALYADAFGQLLAGLAVITLACALGVLGFLGRRAPLPGKLESTPCASGGSRE</sequence>
<feature type="transmembrane region" description="Helical" evidence="6">
    <location>
        <begin position="49"/>
        <end position="70"/>
    </location>
</feature>
<dbReference type="PANTHER" id="PTHR42718:SF9">
    <property type="entry name" value="MAJOR FACILITATOR SUPERFAMILY MULTIDRUG TRANSPORTER MFSC"/>
    <property type="match status" value="1"/>
</dbReference>
<feature type="transmembrane region" description="Helical" evidence="6">
    <location>
        <begin position="265"/>
        <end position="286"/>
    </location>
</feature>
<dbReference type="PANTHER" id="PTHR42718">
    <property type="entry name" value="MAJOR FACILITATOR SUPERFAMILY MULTIDRUG TRANSPORTER MFSC"/>
    <property type="match status" value="1"/>
</dbReference>
<evidence type="ECO:0000256" key="3">
    <source>
        <dbReference type="ARBA" id="ARBA00022692"/>
    </source>
</evidence>
<feature type="transmembrane region" description="Helical" evidence="6">
    <location>
        <begin position="357"/>
        <end position="383"/>
    </location>
</feature>
<dbReference type="SUPFAM" id="SSF103473">
    <property type="entry name" value="MFS general substrate transporter"/>
    <property type="match status" value="1"/>
</dbReference>
<feature type="transmembrane region" description="Helical" evidence="6">
    <location>
        <begin position="228"/>
        <end position="245"/>
    </location>
</feature>
<evidence type="ECO:0000256" key="4">
    <source>
        <dbReference type="ARBA" id="ARBA00022989"/>
    </source>
</evidence>
<proteinExistence type="predicted"/>
<name>A0A261S3Y9_9BORD</name>
<feature type="transmembrane region" description="Helical" evidence="6">
    <location>
        <begin position="298"/>
        <end position="318"/>
    </location>
</feature>
<evidence type="ECO:0000313" key="8">
    <source>
        <dbReference type="EMBL" id="OZI32069.1"/>
    </source>
</evidence>
<keyword evidence="3 6" id="KW-0812">Transmembrane</keyword>
<feature type="transmembrane region" description="Helical" evidence="6">
    <location>
        <begin position="77"/>
        <end position="97"/>
    </location>
</feature>
<keyword evidence="9" id="KW-1185">Reference proteome</keyword>
<evidence type="ECO:0000256" key="1">
    <source>
        <dbReference type="ARBA" id="ARBA00004141"/>
    </source>
</evidence>
<evidence type="ECO:0000313" key="9">
    <source>
        <dbReference type="Proteomes" id="UP000216020"/>
    </source>
</evidence>
<gene>
    <name evidence="8" type="ORF">CAL29_29990</name>
</gene>
<dbReference type="InterPro" id="IPR011701">
    <property type="entry name" value="MFS"/>
</dbReference>
<dbReference type="InterPro" id="IPR036259">
    <property type="entry name" value="MFS_trans_sf"/>
</dbReference>
<feature type="transmembrane region" description="Helical" evidence="6">
    <location>
        <begin position="103"/>
        <end position="124"/>
    </location>
</feature>
<feature type="transmembrane region" description="Helical" evidence="6">
    <location>
        <begin position="404"/>
        <end position="424"/>
    </location>
</feature>
<organism evidence="8 9">
    <name type="scientific">Bordetella genomosp. 10</name>
    <dbReference type="NCBI Taxonomy" id="1416804"/>
    <lineage>
        <taxon>Bacteria</taxon>
        <taxon>Pseudomonadati</taxon>
        <taxon>Pseudomonadota</taxon>
        <taxon>Betaproteobacteria</taxon>
        <taxon>Burkholderiales</taxon>
        <taxon>Alcaligenaceae</taxon>
        <taxon>Bordetella</taxon>
    </lineage>
</organism>
<accession>A0A261S3Y9</accession>
<feature type="transmembrane region" description="Helical" evidence="6">
    <location>
        <begin position="164"/>
        <end position="184"/>
    </location>
</feature>
<dbReference type="PROSITE" id="PS00216">
    <property type="entry name" value="SUGAR_TRANSPORT_1"/>
    <property type="match status" value="1"/>
</dbReference>
<dbReference type="PROSITE" id="PS50850">
    <property type="entry name" value="MFS"/>
    <property type="match status" value="1"/>
</dbReference>
<feature type="transmembrane region" description="Helical" evidence="6">
    <location>
        <begin position="325"/>
        <end position="345"/>
    </location>
</feature>
<feature type="domain" description="Major facilitator superfamily (MFS) profile" evidence="7">
    <location>
        <begin position="11"/>
        <end position="495"/>
    </location>
</feature>
<dbReference type="CDD" id="cd17321">
    <property type="entry name" value="MFS_MMR_MDR_like"/>
    <property type="match status" value="1"/>
</dbReference>
<dbReference type="OrthoDB" id="9807274at2"/>
<dbReference type="Pfam" id="PF07690">
    <property type="entry name" value="MFS_1"/>
    <property type="match status" value="1"/>
</dbReference>
<dbReference type="AlphaFoldDB" id="A0A261S3Y9"/>
<dbReference type="InterPro" id="IPR020846">
    <property type="entry name" value="MFS_dom"/>
</dbReference>
<evidence type="ECO:0000256" key="6">
    <source>
        <dbReference type="SAM" id="Phobius"/>
    </source>
</evidence>
<reference evidence="9" key="1">
    <citation type="submission" date="2017-05" db="EMBL/GenBank/DDBJ databases">
        <title>Complete and WGS of Bordetella genogroups.</title>
        <authorList>
            <person name="Spilker T."/>
            <person name="Lipuma J."/>
        </authorList>
    </citation>
    <scope>NUCLEOTIDE SEQUENCE [LARGE SCALE GENOMIC DNA]</scope>
    <source>
        <strain evidence="9">AU16122</strain>
    </source>
</reference>
<dbReference type="Proteomes" id="UP000216020">
    <property type="component" value="Unassembled WGS sequence"/>
</dbReference>
<dbReference type="EMBL" id="NEVM01000005">
    <property type="protein sequence ID" value="OZI32069.1"/>
    <property type="molecule type" value="Genomic_DNA"/>
</dbReference>
<keyword evidence="2" id="KW-0813">Transport</keyword>
<evidence type="ECO:0000259" key="7">
    <source>
        <dbReference type="PROSITE" id="PS50850"/>
    </source>
</evidence>
<evidence type="ECO:0000256" key="5">
    <source>
        <dbReference type="ARBA" id="ARBA00023136"/>
    </source>
</evidence>
<keyword evidence="5 6" id="KW-0472">Membrane</keyword>
<evidence type="ECO:0000256" key="2">
    <source>
        <dbReference type="ARBA" id="ARBA00022448"/>
    </source>
</evidence>
<feature type="transmembrane region" description="Helical" evidence="6">
    <location>
        <begin position="468"/>
        <end position="491"/>
    </location>
</feature>
<protein>
    <submittedName>
        <fullName evidence="8">MFS transporter</fullName>
    </submittedName>
</protein>
<feature type="transmembrane region" description="Helical" evidence="6">
    <location>
        <begin position="136"/>
        <end position="158"/>
    </location>
</feature>
<dbReference type="InterPro" id="IPR005829">
    <property type="entry name" value="Sugar_transporter_CS"/>
</dbReference>
<dbReference type="GO" id="GO:0022857">
    <property type="term" value="F:transmembrane transporter activity"/>
    <property type="evidence" value="ECO:0007669"/>
    <property type="project" value="InterPro"/>
</dbReference>
<feature type="transmembrane region" description="Helical" evidence="6">
    <location>
        <begin position="196"/>
        <end position="216"/>
    </location>
</feature>
<keyword evidence="4 6" id="KW-1133">Transmembrane helix</keyword>
<comment type="caution">
    <text evidence="8">The sequence shown here is derived from an EMBL/GenBank/DDBJ whole genome shotgun (WGS) entry which is preliminary data.</text>
</comment>